<reference evidence="2 3" key="1">
    <citation type="journal article" date="2017" name="Genome Biol. Evol.">
        <title>Phytophthora megakarya and P. palmivora, closely related causal agents of cacao black pod rot, underwent increases in genome sizes and gene numbers by different mechanisms.</title>
        <authorList>
            <person name="Ali S.S."/>
            <person name="Shao J."/>
            <person name="Lary D.J."/>
            <person name="Kronmiller B."/>
            <person name="Shen D."/>
            <person name="Strem M.D."/>
            <person name="Amoako-Attah I."/>
            <person name="Akrofi A.Y."/>
            <person name="Begoude B.A."/>
            <person name="Ten Hoopen G.M."/>
            <person name="Coulibaly K."/>
            <person name="Kebe B.I."/>
            <person name="Melnick R.L."/>
            <person name="Guiltinan M.J."/>
            <person name="Tyler B.M."/>
            <person name="Meinhardt L.W."/>
            <person name="Bailey B.A."/>
        </authorList>
    </citation>
    <scope>NUCLEOTIDE SEQUENCE [LARGE SCALE GENOMIC DNA]</scope>
    <source>
        <strain evidence="3">sbr112.9</strain>
    </source>
</reference>
<keyword evidence="1" id="KW-0732">Signal</keyword>
<evidence type="ECO:0000313" key="2">
    <source>
        <dbReference type="EMBL" id="POM78538.1"/>
    </source>
</evidence>
<keyword evidence="3" id="KW-1185">Reference proteome</keyword>
<dbReference type="OrthoDB" id="128293at2759"/>
<evidence type="ECO:0000256" key="1">
    <source>
        <dbReference type="SAM" id="SignalP"/>
    </source>
</evidence>
<comment type="caution">
    <text evidence="2">The sequence shown here is derived from an EMBL/GenBank/DDBJ whole genome shotgun (WGS) entry which is preliminary data.</text>
</comment>
<evidence type="ECO:0000313" key="3">
    <source>
        <dbReference type="Proteomes" id="UP000237271"/>
    </source>
</evidence>
<proteinExistence type="predicted"/>
<feature type="signal peptide" evidence="1">
    <location>
        <begin position="1"/>
        <end position="19"/>
    </location>
</feature>
<name>A0A2P4YL56_9STRA</name>
<organism evidence="2 3">
    <name type="scientific">Phytophthora palmivora</name>
    <dbReference type="NCBI Taxonomy" id="4796"/>
    <lineage>
        <taxon>Eukaryota</taxon>
        <taxon>Sar</taxon>
        <taxon>Stramenopiles</taxon>
        <taxon>Oomycota</taxon>
        <taxon>Peronosporomycetes</taxon>
        <taxon>Peronosporales</taxon>
        <taxon>Peronosporaceae</taxon>
        <taxon>Phytophthora</taxon>
    </lineage>
</organism>
<dbReference type="EMBL" id="NCKW01001975">
    <property type="protein sequence ID" value="POM78538.1"/>
    <property type="molecule type" value="Genomic_DNA"/>
</dbReference>
<sequence length="233" mass="25661">MRILDVVLLGAAIFTPVDGFVSITNPNSVNTVPHVGTGSRQLRVSATTDTSDEERLAIPKFPSTFSSWFSGNTASKIAPTISSKFATTDDGLLKMLNKGVLPDDVFRGVLKLDRVDDLFTNAKLNTWVNYLDDFNAKYPKEKTSMIQTFTQNFGDDQLSKMIVAAMKNTKTKAMAENLQAAQLKQWLTDKKPPRQIFNSLGLQGTKNLAAAVNGDVWSKYNRMYNAAKNSGVL</sequence>
<dbReference type="AlphaFoldDB" id="A0A2P4YL56"/>
<gene>
    <name evidence="2" type="ORF">PHPALM_3923</name>
</gene>
<dbReference type="Proteomes" id="UP000237271">
    <property type="component" value="Unassembled WGS sequence"/>
</dbReference>
<accession>A0A2P4YL56</accession>
<feature type="chain" id="PRO_5015135165" evidence="1">
    <location>
        <begin position="20"/>
        <end position="233"/>
    </location>
</feature>
<protein>
    <submittedName>
        <fullName evidence="2">Avirulence protein (Avh)</fullName>
    </submittedName>
</protein>